<dbReference type="Pfam" id="PF03258">
    <property type="entry name" value="Baculo_FP"/>
    <property type="match status" value="1"/>
</dbReference>
<accession>A0AAV1M2V9</accession>
<keyword evidence="1" id="KW-0175">Coiled coil</keyword>
<dbReference type="EMBL" id="CAVLGL010000137">
    <property type="protein sequence ID" value="CAK1602030.1"/>
    <property type="molecule type" value="Genomic_DNA"/>
</dbReference>
<name>A0AAV1M2V9_9NEOP</name>
<feature type="domain" description="FP protein C-terminal" evidence="3">
    <location>
        <begin position="239"/>
        <end position="290"/>
    </location>
</feature>
<dbReference type="CDD" id="cd00029">
    <property type="entry name" value="C1"/>
    <property type="match status" value="1"/>
</dbReference>
<keyword evidence="5" id="KW-1185">Reference proteome</keyword>
<evidence type="ECO:0008006" key="6">
    <source>
        <dbReference type="Google" id="ProtNLM"/>
    </source>
</evidence>
<evidence type="ECO:0000256" key="1">
    <source>
        <dbReference type="SAM" id="Coils"/>
    </source>
</evidence>
<dbReference type="InterPro" id="IPR004941">
    <property type="entry name" value="FP_N"/>
</dbReference>
<comment type="caution">
    <text evidence="4">The sequence shown here is derived from an EMBL/GenBank/DDBJ whole genome shotgun (WGS) entry which is preliminary data.</text>
</comment>
<evidence type="ECO:0000259" key="2">
    <source>
        <dbReference type="Pfam" id="PF03258"/>
    </source>
</evidence>
<evidence type="ECO:0000313" key="5">
    <source>
        <dbReference type="Proteomes" id="UP001314205"/>
    </source>
</evidence>
<reference evidence="4 5" key="1">
    <citation type="submission" date="2023-11" db="EMBL/GenBank/DDBJ databases">
        <authorList>
            <person name="Hedman E."/>
            <person name="Englund M."/>
            <person name="Stromberg M."/>
            <person name="Nyberg Akerstrom W."/>
            <person name="Nylinder S."/>
            <person name="Jareborg N."/>
            <person name="Kallberg Y."/>
            <person name="Kronander E."/>
        </authorList>
    </citation>
    <scope>NUCLEOTIDE SEQUENCE [LARGE SCALE GENOMIC DNA]</scope>
</reference>
<feature type="domain" description="FP protein N-terminal" evidence="2">
    <location>
        <begin position="145"/>
        <end position="234"/>
    </location>
</feature>
<protein>
    <recommendedName>
        <fullName evidence="6">Zinc finger PHD-type domain-containing protein</fullName>
    </recommendedName>
</protein>
<dbReference type="AlphaFoldDB" id="A0AAV1M2V9"/>
<dbReference type="Pfam" id="PF25298">
    <property type="entry name" value="Baculo_FP_2nd"/>
    <property type="match status" value="1"/>
</dbReference>
<feature type="coiled-coil region" evidence="1">
    <location>
        <begin position="121"/>
        <end position="155"/>
    </location>
</feature>
<proteinExistence type="predicted"/>
<organism evidence="4 5">
    <name type="scientific">Parnassius mnemosyne</name>
    <name type="common">clouded apollo</name>
    <dbReference type="NCBI Taxonomy" id="213953"/>
    <lineage>
        <taxon>Eukaryota</taxon>
        <taxon>Metazoa</taxon>
        <taxon>Ecdysozoa</taxon>
        <taxon>Arthropoda</taxon>
        <taxon>Hexapoda</taxon>
        <taxon>Insecta</taxon>
        <taxon>Pterygota</taxon>
        <taxon>Neoptera</taxon>
        <taxon>Endopterygota</taxon>
        <taxon>Lepidoptera</taxon>
        <taxon>Glossata</taxon>
        <taxon>Ditrysia</taxon>
        <taxon>Papilionoidea</taxon>
        <taxon>Papilionidae</taxon>
        <taxon>Parnassiinae</taxon>
        <taxon>Parnassini</taxon>
        <taxon>Parnassius</taxon>
        <taxon>Driopa</taxon>
    </lineage>
</organism>
<gene>
    <name evidence="4" type="ORF">PARMNEM_LOCUS20583</name>
</gene>
<sequence length="300" mass="34665">MVKCKKCNKAVSTAKDETCKCKGSCEAVFHKKCVTKATFKNEKCEDCVSLPGSHPSSPSVDGPDIAVILADMNRKMEVVYKMEKKLSELADLVDFVSEKYDNLMEYQKSTETKIKSLENMNAYLVKCNKALEERVNELEEKDKEKKVELAGLEKKENEDVAKIIVQIANKLQMDVSQIEHAERVGREKPNVDKPLPVVVTLRTKEARDKWIEIRKKRLTNGEIYGTNNDTRIYINENLTRYKRNLLWVTKNQLKKTYKYIWVQDGEILIRKSDEQKKIMSIRSERDIEKYIESNVNTATG</sequence>
<dbReference type="Proteomes" id="UP001314205">
    <property type="component" value="Unassembled WGS sequence"/>
</dbReference>
<evidence type="ECO:0000313" key="4">
    <source>
        <dbReference type="EMBL" id="CAK1602030.1"/>
    </source>
</evidence>
<evidence type="ECO:0000259" key="3">
    <source>
        <dbReference type="Pfam" id="PF25298"/>
    </source>
</evidence>
<dbReference type="InterPro" id="IPR057251">
    <property type="entry name" value="FP_C"/>
</dbReference>